<sequence length="49" mass="4817">MTRPFLLTVGTLALAPTLLTVVAVAAPEVDGGVVVPGTAVSEIVTGVGR</sequence>
<gene>
    <name evidence="1" type="ORF">SAMN05443574_101103</name>
</gene>
<name>A0A1H2Q766_HALVA</name>
<evidence type="ECO:0000313" key="1">
    <source>
        <dbReference type="EMBL" id="SDW03026.1"/>
    </source>
</evidence>
<dbReference type="AlphaFoldDB" id="A0A1H2Q766"/>
<dbReference type="Proteomes" id="UP000182573">
    <property type="component" value="Unassembled WGS sequence"/>
</dbReference>
<organism evidence="1 2">
    <name type="scientific">Haloarcula vallismortis</name>
    <name type="common">Halobacterium vallismortis</name>
    <dbReference type="NCBI Taxonomy" id="28442"/>
    <lineage>
        <taxon>Archaea</taxon>
        <taxon>Methanobacteriati</taxon>
        <taxon>Methanobacteriota</taxon>
        <taxon>Stenosarchaea group</taxon>
        <taxon>Halobacteria</taxon>
        <taxon>Halobacteriales</taxon>
        <taxon>Haloarculaceae</taxon>
        <taxon>Haloarcula</taxon>
    </lineage>
</organism>
<dbReference type="EMBL" id="FNOF01000001">
    <property type="protein sequence ID" value="SDW03026.1"/>
    <property type="molecule type" value="Genomic_DNA"/>
</dbReference>
<reference evidence="1 2" key="1">
    <citation type="submission" date="2016-10" db="EMBL/GenBank/DDBJ databases">
        <authorList>
            <person name="de Groot N.N."/>
        </authorList>
    </citation>
    <scope>NUCLEOTIDE SEQUENCE [LARGE SCALE GENOMIC DNA]</scope>
    <source>
        <strain evidence="1 2">DSM 3756</strain>
    </source>
</reference>
<evidence type="ECO:0000313" key="2">
    <source>
        <dbReference type="Proteomes" id="UP000182573"/>
    </source>
</evidence>
<protein>
    <submittedName>
        <fullName evidence="1">Uncharacterized protein</fullName>
    </submittedName>
</protein>
<dbReference type="STRING" id="28442.SAMN05443574_101103"/>
<proteinExistence type="predicted"/>
<dbReference type="RefSeq" id="WP_160163026.1">
    <property type="nucleotide sequence ID" value="NZ_FNOF01000001.1"/>
</dbReference>
<accession>A0A1H2Q766</accession>